<dbReference type="EMBL" id="AORZ01000017">
    <property type="protein sequence ID" value="EMF01020.1"/>
    <property type="molecule type" value="Genomic_DNA"/>
</dbReference>
<feature type="compositionally biased region" description="Basic and acidic residues" evidence="1">
    <location>
        <begin position="50"/>
        <end position="61"/>
    </location>
</feature>
<protein>
    <recommendedName>
        <fullName evidence="3">DUF6542 domain-containing protein</fullName>
    </recommendedName>
</protein>
<feature type="region of interest" description="Disordered" evidence="1">
    <location>
        <begin position="184"/>
        <end position="214"/>
    </location>
</feature>
<feature type="transmembrane region" description="Helical" evidence="2">
    <location>
        <begin position="122"/>
        <end position="143"/>
    </location>
</feature>
<dbReference type="AlphaFoldDB" id="M3BN28"/>
<sequence length="214" mass="22432">MEQPGARITQHRTRRTAPVPRPAAPVGQGRGAPVGRERAGRTPPPLLRALRRDQRQQRDQPVRLTGLGSGLLAVVAMLVAGTVVARLGAGSPVAYGVLFTLCCAVCALGVRPAELVAAPVSAPIAFAAGALPVTAATAGSGGLGGRVMALVGFLSLQAGWLYGGTLLAALIVLGRRVLLVRRRRAEGRAQTRRRPSRPPRSPRRSPAQRARSRH</sequence>
<proteinExistence type="predicted"/>
<feature type="transmembrane region" description="Helical" evidence="2">
    <location>
        <begin position="64"/>
        <end position="87"/>
    </location>
</feature>
<comment type="caution">
    <text evidence="4">The sequence shown here is derived from an EMBL/GenBank/DDBJ whole genome shotgun (WGS) entry which is preliminary data.</text>
</comment>
<feature type="transmembrane region" description="Helical" evidence="2">
    <location>
        <begin position="93"/>
        <end position="110"/>
    </location>
</feature>
<dbReference type="RefSeq" id="WP_004941903.1">
    <property type="nucleotide sequence ID" value="NZ_AORZ01000017.1"/>
</dbReference>
<dbReference type="InterPro" id="IPR046672">
    <property type="entry name" value="DUF6542"/>
</dbReference>
<feature type="transmembrane region" description="Helical" evidence="2">
    <location>
        <begin position="149"/>
        <end position="174"/>
    </location>
</feature>
<feature type="region of interest" description="Disordered" evidence="1">
    <location>
        <begin position="1"/>
        <end position="61"/>
    </location>
</feature>
<evidence type="ECO:0000256" key="1">
    <source>
        <dbReference type="SAM" id="MobiDB-lite"/>
    </source>
</evidence>
<evidence type="ECO:0000256" key="2">
    <source>
        <dbReference type="SAM" id="Phobius"/>
    </source>
</evidence>
<dbReference type="Pfam" id="PF20177">
    <property type="entry name" value="DUF6542"/>
    <property type="match status" value="1"/>
</dbReference>
<evidence type="ECO:0000259" key="3">
    <source>
        <dbReference type="Pfam" id="PF20177"/>
    </source>
</evidence>
<keyword evidence="2" id="KW-0812">Transmembrane</keyword>
<dbReference type="eggNOG" id="ENOG5033Y7D">
    <property type="taxonomic scope" value="Bacteria"/>
</dbReference>
<feature type="compositionally biased region" description="Basic residues" evidence="1">
    <location>
        <begin position="184"/>
        <end position="203"/>
    </location>
</feature>
<evidence type="ECO:0000313" key="4">
    <source>
        <dbReference type="EMBL" id="EMF01020.1"/>
    </source>
</evidence>
<feature type="domain" description="DUF6542" evidence="3">
    <location>
        <begin position="63"/>
        <end position="180"/>
    </location>
</feature>
<feature type="compositionally biased region" description="Low complexity" evidence="1">
    <location>
        <begin position="204"/>
        <end position="214"/>
    </location>
</feature>
<dbReference type="Proteomes" id="UP000011740">
    <property type="component" value="Unassembled WGS sequence"/>
</dbReference>
<gene>
    <name evidence="4" type="ORF">H340_08436</name>
</gene>
<keyword evidence="2" id="KW-0472">Membrane</keyword>
<keyword evidence="2" id="KW-1133">Transmembrane helix</keyword>
<name>M3BN28_STRM1</name>
<reference evidence="4 5" key="1">
    <citation type="journal article" date="2013" name="Genome Announc.">
        <title>Whole-Genome Shotgun Assembly and Analysis of the Genome of Streptomyces mobaraensis DSM 40847, a Strain for Industrial Production of Microbial Transglutaminase.</title>
        <authorList>
            <person name="Yang H."/>
            <person name="He T."/>
            <person name="Wu W."/>
            <person name="Zhu W."/>
            <person name="Lu B."/>
            <person name="Sun W."/>
        </authorList>
    </citation>
    <scope>NUCLEOTIDE SEQUENCE [LARGE SCALE GENOMIC DNA]</scope>
    <source>
        <strain evidence="4 5">DSM 40847</strain>
    </source>
</reference>
<organism evidence="4 5">
    <name type="scientific">Streptomyces mobaraensis (strain ATCC 29032 / DSM 40847 / JCM 4168 / NBRC 13819 / NCIMB 11159 / IPCR 16-22)</name>
    <dbReference type="NCBI Taxonomy" id="1223523"/>
    <lineage>
        <taxon>Bacteria</taxon>
        <taxon>Bacillati</taxon>
        <taxon>Actinomycetota</taxon>
        <taxon>Actinomycetes</taxon>
        <taxon>Kitasatosporales</taxon>
        <taxon>Streptomycetaceae</taxon>
        <taxon>Streptomyces</taxon>
    </lineage>
</organism>
<accession>M3BN28</accession>
<evidence type="ECO:0000313" key="5">
    <source>
        <dbReference type="Proteomes" id="UP000011740"/>
    </source>
</evidence>